<dbReference type="AlphaFoldDB" id="A0A9D1JCQ5"/>
<reference evidence="3" key="1">
    <citation type="submission" date="2020-10" db="EMBL/GenBank/DDBJ databases">
        <authorList>
            <person name="Gilroy R."/>
        </authorList>
    </citation>
    <scope>NUCLEOTIDE SEQUENCE</scope>
    <source>
        <strain evidence="3">ChiW13-3771</strain>
    </source>
</reference>
<evidence type="ECO:0000313" key="3">
    <source>
        <dbReference type="EMBL" id="HIR88262.1"/>
    </source>
</evidence>
<keyword evidence="1" id="KW-0812">Transmembrane</keyword>
<dbReference type="Proteomes" id="UP000824201">
    <property type="component" value="Unassembled WGS sequence"/>
</dbReference>
<name>A0A9D1JCQ5_9FIRM</name>
<keyword evidence="1" id="KW-1133">Transmembrane helix</keyword>
<evidence type="ECO:0000256" key="1">
    <source>
        <dbReference type="SAM" id="Phobius"/>
    </source>
</evidence>
<feature type="domain" description="DUF4145" evidence="2">
    <location>
        <begin position="142"/>
        <end position="229"/>
    </location>
</feature>
<protein>
    <submittedName>
        <fullName evidence="3">DUF4145 domain-containing protein</fullName>
    </submittedName>
</protein>
<proteinExistence type="predicted"/>
<feature type="transmembrane region" description="Helical" evidence="1">
    <location>
        <begin position="6"/>
        <end position="24"/>
    </location>
</feature>
<dbReference type="InterPro" id="IPR025285">
    <property type="entry name" value="DUF4145"/>
</dbReference>
<evidence type="ECO:0000259" key="2">
    <source>
        <dbReference type="Pfam" id="PF13643"/>
    </source>
</evidence>
<organism evidence="3 4">
    <name type="scientific">Candidatus Fimimorpha faecalis</name>
    <dbReference type="NCBI Taxonomy" id="2840824"/>
    <lineage>
        <taxon>Bacteria</taxon>
        <taxon>Bacillati</taxon>
        <taxon>Bacillota</taxon>
        <taxon>Clostridia</taxon>
        <taxon>Eubacteriales</taxon>
        <taxon>Candidatus Fimimorpha</taxon>
    </lineage>
</organism>
<evidence type="ECO:0000313" key="4">
    <source>
        <dbReference type="Proteomes" id="UP000824201"/>
    </source>
</evidence>
<dbReference type="Pfam" id="PF13643">
    <property type="entry name" value="DUF4145"/>
    <property type="match status" value="1"/>
</dbReference>
<sequence>MDVKKIIGASIAAGSFIIGGIAMATRKKYDEEGYDKNGYDKNGYDRNGYNQAGYDKYGYDRKGYNRAGYNTAGYNQAGYDREGYNQFGYDRDGYDRKGYNKGGYNRDGYNQAGYDQSGRDRLGYTYEDVVVFATGLNDEIKKARNEFKLGEYDDSVMHLRKVLENLYRFYIQHYHISSKNMDNTSFEDCINICKKSGFITEEKADKLHSARRHGNDGAHSFDSVTDKQAYFSLKLAEEEMTSFKGKLNIVEF</sequence>
<accession>A0A9D1JCQ5</accession>
<gene>
    <name evidence="3" type="ORF">IAC96_04850</name>
</gene>
<dbReference type="EMBL" id="DVHN01000052">
    <property type="protein sequence ID" value="HIR88262.1"/>
    <property type="molecule type" value="Genomic_DNA"/>
</dbReference>
<keyword evidence="1" id="KW-0472">Membrane</keyword>
<reference evidence="3" key="2">
    <citation type="journal article" date="2021" name="PeerJ">
        <title>Extensive microbial diversity within the chicken gut microbiome revealed by metagenomics and culture.</title>
        <authorList>
            <person name="Gilroy R."/>
            <person name="Ravi A."/>
            <person name="Getino M."/>
            <person name="Pursley I."/>
            <person name="Horton D.L."/>
            <person name="Alikhan N.F."/>
            <person name="Baker D."/>
            <person name="Gharbi K."/>
            <person name="Hall N."/>
            <person name="Watson M."/>
            <person name="Adriaenssens E.M."/>
            <person name="Foster-Nyarko E."/>
            <person name="Jarju S."/>
            <person name="Secka A."/>
            <person name="Antonio M."/>
            <person name="Oren A."/>
            <person name="Chaudhuri R.R."/>
            <person name="La Ragione R."/>
            <person name="Hildebrand F."/>
            <person name="Pallen M.J."/>
        </authorList>
    </citation>
    <scope>NUCLEOTIDE SEQUENCE</scope>
    <source>
        <strain evidence="3">ChiW13-3771</strain>
    </source>
</reference>
<comment type="caution">
    <text evidence="3">The sequence shown here is derived from an EMBL/GenBank/DDBJ whole genome shotgun (WGS) entry which is preliminary data.</text>
</comment>